<evidence type="ECO:0000313" key="4">
    <source>
        <dbReference type="Proteomes" id="UP000315525"/>
    </source>
</evidence>
<dbReference type="Pfam" id="PF13181">
    <property type="entry name" value="TPR_8"/>
    <property type="match status" value="1"/>
</dbReference>
<accession>A0A523UU00</accession>
<dbReference type="InterPro" id="IPR019734">
    <property type="entry name" value="TPR_rpt"/>
</dbReference>
<sequence>MRPALKSCLIVLLVALTLLAETCASQADDMKWVSGPSNILTFADHLYETRDYFRGISEYKRFIYLFPNEPRVGRANFRIGLCYQKSGNLENAIHTFREILRRDSSPEAARSVKYEIGKCYFLGRDYQKAGQVLGELNTDRSLVMAGWSMLRGGRYAEASGYFERAQNVRPGGYLSELSSKLSRESLEGEGILKNSPVLAAFLSVPLPGAGRTYCGRLGDGIFSFLLVSASYVAAYHYYDDDQDVAALGFLAAGLFLHTGDIYGAAISARRFNAVSEEDFLKKIENKHNLGSILLD</sequence>
<dbReference type="InterPro" id="IPR011990">
    <property type="entry name" value="TPR-like_helical_dom_sf"/>
</dbReference>
<name>A0A523UU00_UNCT6</name>
<proteinExistence type="predicted"/>
<organism evidence="3 4">
    <name type="scientific">candidate division TA06 bacterium</name>
    <dbReference type="NCBI Taxonomy" id="2250710"/>
    <lineage>
        <taxon>Bacteria</taxon>
        <taxon>Bacteria division TA06</taxon>
    </lineage>
</organism>
<feature type="signal peptide" evidence="2">
    <location>
        <begin position="1"/>
        <end position="27"/>
    </location>
</feature>
<comment type="caution">
    <text evidence="3">The sequence shown here is derived from an EMBL/GenBank/DDBJ whole genome shotgun (WGS) entry which is preliminary data.</text>
</comment>
<feature type="repeat" description="TPR" evidence="1">
    <location>
        <begin position="73"/>
        <end position="106"/>
    </location>
</feature>
<dbReference type="Proteomes" id="UP000315525">
    <property type="component" value="Unassembled WGS sequence"/>
</dbReference>
<keyword evidence="1" id="KW-0802">TPR repeat</keyword>
<feature type="chain" id="PRO_5022210871" evidence="2">
    <location>
        <begin position="28"/>
        <end position="295"/>
    </location>
</feature>
<gene>
    <name evidence="3" type="ORF">E3J62_05520</name>
</gene>
<dbReference type="EMBL" id="SOJN01000070">
    <property type="protein sequence ID" value="TET45996.1"/>
    <property type="molecule type" value="Genomic_DNA"/>
</dbReference>
<keyword evidence="2" id="KW-0732">Signal</keyword>
<evidence type="ECO:0000256" key="1">
    <source>
        <dbReference type="PROSITE-ProRule" id="PRU00339"/>
    </source>
</evidence>
<evidence type="ECO:0000313" key="3">
    <source>
        <dbReference type="EMBL" id="TET45996.1"/>
    </source>
</evidence>
<dbReference type="SUPFAM" id="SSF48452">
    <property type="entry name" value="TPR-like"/>
    <property type="match status" value="1"/>
</dbReference>
<dbReference type="AlphaFoldDB" id="A0A523UU00"/>
<protein>
    <submittedName>
        <fullName evidence="3">Tetratricopeptide repeat protein</fullName>
    </submittedName>
</protein>
<dbReference type="PROSITE" id="PS50005">
    <property type="entry name" value="TPR"/>
    <property type="match status" value="1"/>
</dbReference>
<evidence type="ECO:0000256" key="2">
    <source>
        <dbReference type="SAM" id="SignalP"/>
    </source>
</evidence>
<reference evidence="3 4" key="1">
    <citation type="submission" date="2019-03" db="EMBL/GenBank/DDBJ databases">
        <title>Metabolic potential of uncultured bacteria and archaea associated with petroleum seepage in deep-sea sediments.</title>
        <authorList>
            <person name="Dong X."/>
            <person name="Hubert C."/>
        </authorList>
    </citation>
    <scope>NUCLEOTIDE SEQUENCE [LARGE SCALE GENOMIC DNA]</scope>
    <source>
        <strain evidence="3">E44_bin18</strain>
    </source>
</reference>
<dbReference type="Gene3D" id="1.25.40.10">
    <property type="entry name" value="Tetratricopeptide repeat domain"/>
    <property type="match status" value="1"/>
</dbReference>